<evidence type="ECO:0000256" key="5">
    <source>
        <dbReference type="ARBA" id="ARBA00022692"/>
    </source>
</evidence>
<keyword evidence="9" id="KW-1002">Plastid outer membrane</keyword>
<dbReference type="FunFam" id="3.40.50.300:FF:000413">
    <property type="entry name" value="Translocase of chloroplast 120, chloroplastic"/>
    <property type="match status" value="1"/>
</dbReference>
<dbReference type="GO" id="GO:0045036">
    <property type="term" value="P:protein targeting to chloroplast"/>
    <property type="evidence" value="ECO:0007669"/>
    <property type="project" value="InterPro"/>
</dbReference>
<dbReference type="Pfam" id="PF04548">
    <property type="entry name" value="AIG1"/>
    <property type="match status" value="1"/>
</dbReference>
<dbReference type="NCBIfam" id="TIGR00993">
    <property type="entry name" value="3a0901s04IAP86"/>
    <property type="match status" value="1"/>
</dbReference>
<gene>
    <name evidence="19" type="ORF">HUJ06_008701</name>
</gene>
<evidence type="ECO:0000259" key="18">
    <source>
        <dbReference type="PROSITE" id="PS51720"/>
    </source>
</evidence>
<protein>
    <recommendedName>
        <fullName evidence="18">AIG1-type G domain-containing protein</fullName>
    </recommendedName>
</protein>
<dbReference type="SUPFAM" id="SSF52540">
    <property type="entry name" value="P-loop containing nucleoside triphosphate hydrolases"/>
    <property type="match status" value="1"/>
</dbReference>
<keyword evidence="13" id="KW-0342">GTP-binding</keyword>
<keyword evidence="20" id="KW-1185">Reference proteome</keyword>
<feature type="region of interest" description="Disordered" evidence="17">
    <location>
        <begin position="1043"/>
        <end position="1079"/>
    </location>
</feature>
<evidence type="ECO:0000256" key="9">
    <source>
        <dbReference type="ARBA" id="ARBA00022805"/>
    </source>
</evidence>
<evidence type="ECO:0000256" key="8">
    <source>
        <dbReference type="ARBA" id="ARBA00022801"/>
    </source>
</evidence>
<comment type="subcellular location">
    <subcellularLocation>
        <location evidence="15">Plastid</location>
        <location evidence="15">Chloroplast outer membrane</location>
        <topology evidence="15">Single-pass membrane protein</topology>
    </subcellularLocation>
</comment>
<feature type="region of interest" description="Disordered" evidence="17">
    <location>
        <begin position="614"/>
        <end position="633"/>
    </location>
</feature>
<feature type="region of interest" description="Disordered" evidence="17">
    <location>
        <begin position="1"/>
        <end position="110"/>
    </location>
</feature>
<dbReference type="Gene3D" id="3.40.50.300">
    <property type="entry name" value="P-loop containing nucleotide triphosphate hydrolases"/>
    <property type="match status" value="1"/>
</dbReference>
<comment type="caution">
    <text evidence="19">The sequence shown here is derived from an EMBL/GenBank/DDBJ whole genome shotgun (WGS) entry which is preliminary data.</text>
</comment>
<dbReference type="Pfam" id="PF11886">
    <property type="entry name" value="TOC159_MAD"/>
    <property type="match status" value="1"/>
</dbReference>
<dbReference type="EMBL" id="DUZY01000004">
    <property type="protein sequence ID" value="DAD38060.1"/>
    <property type="molecule type" value="Genomic_DNA"/>
</dbReference>
<evidence type="ECO:0000256" key="3">
    <source>
        <dbReference type="ARBA" id="ARBA00022528"/>
    </source>
</evidence>
<keyword evidence="2" id="KW-0813">Transport</keyword>
<keyword evidence="7" id="KW-0547">Nucleotide-binding</keyword>
<evidence type="ECO:0000256" key="14">
    <source>
        <dbReference type="ARBA" id="ARBA00023136"/>
    </source>
</evidence>
<dbReference type="InterPro" id="IPR024283">
    <property type="entry name" value="TOC159_MAD"/>
</dbReference>
<dbReference type="PROSITE" id="PS51720">
    <property type="entry name" value="G_AIG1"/>
    <property type="match status" value="1"/>
</dbReference>
<evidence type="ECO:0000256" key="1">
    <source>
        <dbReference type="ARBA" id="ARBA00001946"/>
    </source>
</evidence>
<keyword evidence="12" id="KW-1133">Transmembrane helix</keyword>
<dbReference type="Proteomes" id="UP000607653">
    <property type="component" value="Unassembled WGS sequence"/>
</dbReference>
<feature type="compositionally biased region" description="Polar residues" evidence="17">
    <location>
        <begin position="1"/>
        <end position="15"/>
    </location>
</feature>
<dbReference type="CDD" id="cd01853">
    <property type="entry name" value="Toc34_like"/>
    <property type="match status" value="1"/>
</dbReference>
<feature type="compositionally biased region" description="Acidic residues" evidence="17">
    <location>
        <begin position="1050"/>
        <end position="1075"/>
    </location>
</feature>
<keyword evidence="6" id="KW-0479">Metal-binding</keyword>
<dbReference type="GO" id="GO:0015031">
    <property type="term" value="P:protein transport"/>
    <property type="evidence" value="ECO:0007669"/>
    <property type="project" value="UniProtKB-KW"/>
</dbReference>
<evidence type="ECO:0000256" key="10">
    <source>
        <dbReference type="ARBA" id="ARBA00022842"/>
    </source>
</evidence>
<keyword evidence="4" id="KW-0934">Plastid</keyword>
<organism evidence="19 20">
    <name type="scientific">Nelumbo nucifera</name>
    <name type="common">Sacred lotus</name>
    <dbReference type="NCBI Taxonomy" id="4432"/>
    <lineage>
        <taxon>Eukaryota</taxon>
        <taxon>Viridiplantae</taxon>
        <taxon>Streptophyta</taxon>
        <taxon>Embryophyta</taxon>
        <taxon>Tracheophyta</taxon>
        <taxon>Spermatophyta</taxon>
        <taxon>Magnoliopsida</taxon>
        <taxon>Proteales</taxon>
        <taxon>Nelumbonaceae</taxon>
        <taxon>Nelumbo</taxon>
    </lineage>
</organism>
<evidence type="ECO:0000313" key="19">
    <source>
        <dbReference type="EMBL" id="DAD38060.1"/>
    </source>
</evidence>
<feature type="domain" description="AIG1-type G" evidence="18">
    <location>
        <begin position="785"/>
        <end position="1026"/>
    </location>
</feature>
<evidence type="ECO:0000313" key="20">
    <source>
        <dbReference type="Proteomes" id="UP000607653"/>
    </source>
</evidence>
<name>A0A822YZX5_NELNU</name>
<feature type="compositionally biased region" description="Basic and acidic residues" evidence="17">
    <location>
        <begin position="513"/>
        <end position="522"/>
    </location>
</feature>
<feature type="compositionally biased region" description="Acidic residues" evidence="17">
    <location>
        <begin position="549"/>
        <end position="571"/>
    </location>
</feature>
<sequence length="1430" mass="154963">MDSQPSVPLYATQSTPSPAEESQPQQPPSGSPGIGAPPPDFDIETSIENVGDKQRNRSSFSSRSSDYSYKSEGFMSGEDEFETASERHLVAEPEEGLETATEGEHSSVPFVQPVLGSSIFPLPKTAVPIKQQPRDDGDVTAEDEELVSEVEDQRILGLVGFPSVAGLEESGGVDELSLGRDFASVEVLNSGSLRSGLNGYGVPEPLVVAGKDSETVEEDGSNEEETLSEGVYLDEDIKPAVQESYAPGMQEVDGTESEDKVLEENYTVKVNSSVPVVEELVSSNFVEADNMSSVTGGDSVDETRQAILLGLGSGVGDKVHKQENGVSETQGVEQSGETSLILGTWSDQPNPAVEHPVVSKLMEADTDVTKIEDYGALEHETAINPVHEAIELGPLGPKTDMVEVVEIDGLDTGSGFVDFVMNVSANDQNQKGKKDGVVDPSVSINEVGKVGKPELETEQQTTLLSVNEVDSESGGNKIQSVDSNVSSMEPVVKEKYLENGDASVAGSAQSDQLEDRASRKSETPQSMVPVSILDSEVKLETEAILNPGPEEEDYDDNDDGSDNEGPVSDEDAEGMIFGISEAAKQMMKELEQGSGTSSHSGAQSYLDHPQRIEGQIATDSDDEVDTDDEGDGKELFDSAALTALLKAASNAGSDTGSVTITSPDGSRLFSIERPAGLGSSMQTVKPAPRPNRPNFFIPPVLTAGGESEDNLSEEQKNKLEKIQFTRVKFLRLVQRLGHSPEDSIVAQVLYRMVIAAGRQTSQVFNLEIAKRTAMQLEAEGKDDLNFSLNILVLGKTGVGKSATINSIFGEQKSVVDAFEYTTTSVKEIVGSVDGVKIRVFDTPGLRSSVMEQSFNRKVLSSIKKFIKKSPPDIVLYIDRLDAQTRDLNDLPLLRSITSVLGSSLWQSAIVTLTHAATAPPDGPSGSPLSYEVFVAQRSHVVQQCIGQAVGDLRLMNPSLMNPVSLVENHPSCRKNREGQKILPNGQNWRSQLLLLCYSMKILSEVSSLSKPQDPFDHRKLFGLRVRSPPLPYLLSSLLQSRSHPKLSADQGDENGDSDVDLDFSDSDQEEEDEYDQLPPFKPLKKAQVAELSKEQRKAYFDEYDYRMKLLQKKQWREEVRRLREIKKKGKADGIDYGYMGEDVDQEENGSPAAVPVPLPDMVLPPSFDGDNPAYRYRFLEPTSQLLARPVLDTHGWDHDCGYDGVSLEHNLAIAGQFPAGVAVQITEDKKEFNIHLNSSVSAKHGDNGSTLAGFDIQNIGRQLGYILIGETKFKNVKKNKTAAGLSITFLGENVATGLKIEDQIAIGKRLVLVGSTGAVQSQGDIAYGANLEARLKEKDYPIGQDQSTLSLSLMRWRGDLALGANLQSQFSLGRNSKMAVRMGLNNKLSGQITVRTSCTEQLQIALVGILPIASAIFRTIWPTGDDLGQH</sequence>
<evidence type="ECO:0000256" key="6">
    <source>
        <dbReference type="ARBA" id="ARBA00022723"/>
    </source>
</evidence>
<dbReference type="InterPro" id="IPR006703">
    <property type="entry name" value="G_AIG1"/>
</dbReference>
<keyword evidence="8" id="KW-0378">Hydrolase</keyword>
<feature type="region of interest" description="Disordered" evidence="17">
    <location>
        <begin position="502"/>
        <end position="571"/>
    </location>
</feature>
<reference evidence="19 20" key="1">
    <citation type="journal article" date="2020" name="Mol. Biol. Evol.">
        <title>Distinct Expression and Methylation Patterns for Genes with Different Fates following a Single Whole-Genome Duplication in Flowering Plants.</title>
        <authorList>
            <person name="Shi T."/>
            <person name="Rahmani R.S."/>
            <person name="Gugger P.F."/>
            <person name="Wang M."/>
            <person name="Li H."/>
            <person name="Zhang Y."/>
            <person name="Li Z."/>
            <person name="Wang Q."/>
            <person name="Van de Peer Y."/>
            <person name="Marchal K."/>
            <person name="Chen J."/>
        </authorList>
    </citation>
    <scope>NUCLEOTIDE SEQUENCE [LARGE SCALE GENOMIC DNA]</scope>
    <source>
        <tissue evidence="19">Leaf</tissue>
    </source>
</reference>
<evidence type="ECO:0000256" key="4">
    <source>
        <dbReference type="ARBA" id="ARBA00022640"/>
    </source>
</evidence>
<comment type="similarity">
    <text evidence="16">Belongs to the TRAFAC class TrmE-Era-EngA-EngB-Septin-like GTPase superfamily. AIG1/Toc34/Toc159-like paraseptin GTPase family. TOC159 subfamily.</text>
</comment>
<evidence type="ECO:0000256" key="13">
    <source>
        <dbReference type="ARBA" id="ARBA00023134"/>
    </source>
</evidence>
<evidence type="ECO:0000256" key="15">
    <source>
        <dbReference type="ARBA" id="ARBA00023766"/>
    </source>
</evidence>
<evidence type="ECO:0000256" key="17">
    <source>
        <dbReference type="SAM" id="MobiDB-lite"/>
    </source>
</evidence>
<keyword evidence="10" id="KW-0460">Magnesium</keyword>
<evidence type="ECO:0000256" key="16">
    <source>
        <dbReference type="ARBA" id="ARBA00023775"/>
    </source>
</evidence>
<dbReference type="GO" id="GO:0046872">
    <property type="term" value="F:metal ion binding"/>
    <property type="evidence" value="ECO:0007669"/>
    <property type="project" value="UniProtKB-KW"/>
</dbReference>
<accession>A0A822YZX5</accession>
<evidence type="ECO:0000256" key="2">
    <source>
        <dbReference type="ARBA" id="ARBA00022448"/>
    </source>
</evidence>
<keyword evidence="5" id="KW-0812">Transmembrane</keyword>
<evidence type="ECO:0000256" key="11">
    <source>
        <dbReference type="ARBA" id="ARBA00022927"/>
    </source>
</evidence>
<dbReference type="PANTHER" id="PTHR10903">
    <property type="entry name" value="GTPASE, IMAP FAMILY MEMBER-RELATED"/>
    <property type="match status" value="1"/>
</dbReference>
<keyword evidence="14" id="KW-0472">Membrane</keyword>
<dbReference type="InterPro" id="IPR027417">
    <property type="entry name" value="P-loop_NTPase"/>
</dbReference>
<comment type="cofactor">
    <cofactor evidence="1">
        <name>Mg(2+)</name>
        <dbReference type="ChEBI" id="CHEBI:18420"/>
    </cofactor>
</comment>
<feature type="compositionally biased region" description="Acidic residues" evidence="17">
    <location>
        <begin position="619"/>
        <end position="631"/>
    </location>
</feature>
<dbReference type="InterPro" id="IPR045058">
    <property type="entry name" value="GIMA/IAN/Toc"/>
</dbReference>
<dbReference type="GO" id="GO:0009707">
    <property type="term" value="C:chloroplast outer membrane"/>
    <property type="evidence" value="ECO:0007669"/>
    <property type="project" value="UniProtKB-SubCell"/>
</dbReference>
<dbReference type="GO" id="GO:0005525">
    <property type="term" value="F:GTP binding"/>
    <property type="evidence" value="ECO:0007669"/>
    <property type="project" value="UniProtKB-KW"/>
</dbReference>
<keyword evidence="3" id="KW-0150">Chloroplast</keyword>
<proteinExistence type="inferred from homology"/>
<keyword evidence="11" id="KW-0653">Protein transport</keyword>
<dbReference type="PANTHER" id="PTHR10903:SF120">
    <property type="entry name" value="TRANSLOCASE OF CHLOROPLAST 159, CHLOROPLASTIC"/>
    <property type="match status" value="1"/>
</dbReference>
<evidence type="ECO:0000256" key="7">
    <source>
        <dbReference type="ARBA" id="ARBA00022741"/>
    </source>
</evidence>
<evidence type="ECO:0000256" key="12">
    <source>
        <dbReference type="ARBA" id="ARBA00022989"/>
    </source>
</evidence>
<dbReference type="InterPro" id="IPR005690">
    <property type="entry name" value="Toc86_159"/>
</dbReference>
<dbReference type="GO" id="GO:0003924">
    <property type="term" value="F:GTPase activity"/>
    <property type="evidence" value="ECO:0007669"/>
    <property type="project" value="InterPro"/>
</dbReference>
<feature type="compositionally biased region" description="Pro residues" evidence="17">
    <location>
        <begin position="25"/>
        <end position="40"/>
    </location>
</feature>
<feature type="compositionally biased region" description="Low complexity" evidence="17">
    <location>
        <begin position="57"/>
        <end position="71"/>
    </location>
</feature>